<sequence>MRSDCLTHVLVTYLIFALPHLQSILGQTCASIKRRQEWRTLSRADQISYIDAVKCLMSNPSQLMPLSGLNRVDDFQYVHSTLQDSVHFVAHFLVWHRHFIYLYEEALSHCGYTGALPRWDWTLDAANVTAAPVWSSDREVGFGTNGTGPSTASSNTGLDGGAVVDGAFARLQLNLPFRHLLQRNWNPFLEISSGGSIFASQYFDQRAIRNIQSLTTYHQFAVAVEGQDPDVFENAQPGPHSTIHALIGGDFPSSSTAVNDELTNMDHQYSLFFLHHANIDWLWWKWQQADRSNRLFEYGGNRRRRSSRQDATLSDRIEFLGLSRNPTISSVMDISTFPHCYTYV</sequence>
<dbReference type="HOGENOM" id="CLU_035914_1_3_1"/>
<name>F4RJH1_MELLP</name>
<dbReference type="STRING" id="747676.F4RJH1"/>
<evidence type="ECO:0000256" key="2">
    <source>
        <dbReference type="ARBA" id="ARBA00023008"/>
    </source>
</evidence>
<dbReference type="PRINTS" id="PR00092">
    <property type="entry name" value="TYROSINASE"/>
</dbReference>
<dbReference type="EMBL" id="GL883104">
    <property type="protein sequence ID" value="EGG07311.1"/>
    <property type="molecule type" value="Genomic_DNA"/>
</dbReference>
<evidence type="ECO:0000256" key="1">
    <source>
        <dbReference type="ARBA" id="ARBA00022723"/>
    </source>
</evidence>
<dbReference type="PANTHER" id="PTHR11474">
    <property type="entry name" value="TYROSINASE FAMILY MEMBER"/>
    <property type="match status" value="1"/>
</dbReference>
<keyword evidence="3" id="KW-0732">Signal</keyword>
<evidence type="ECO:0000256" key="3">
    <source>
        <dbReference type="SAM" id="SignalP"/>
    </source>
</evidence>
<dbReference type="PANTHER" id="PTHR11474:SF126">
    <property type="entry name" value="TYROSINASE-LIKE PROTEIN TYR-1-RELATED"/>
    <property type="match status" value="1"/>
</dbReference>
<dbReference type="eggNOG" id="ENOG502RM4B">
    <property type="taxonomic scope" value="Eukaryota"/>
</dbReference>
<dbReference type="Gene3D" id="1.10.1280.10">
    <property type="entry name" value="Di-copper center containing domain from catechol oxidase"/>
    <property type="match status" value="1"/>
</dbReference>
<dbReference type="GeneID" id="18933938"/>
<dbReference type="GO" id="GO:0046872">
    <property type="term" value="F:metal ion binding"/>
    <property type="evidence" value="ECO:0007669"/>
    <property type="project" value="UniProtKB-KW"/>
</dbReference>
<dbReference type="Pfam" id="PF00264">
    <property type="entry name" value="Tyrosinase"/>
    <property type="match status" value="1"/>
</dbReference>
<dbReference type="Proteomes" id="UP000001072">
    <property type="component" value="Unassembled WGS sequence"/>
</dbReference>
<dbReference type="AlphaFoldDB" id="F4RJH1"/>
<accession>F4RJH1</accession>
<proteinExistence type="predicted"/>
<evidence type="ECO:0000259" key="4">
    <source>
        <dbReference type="Pfam" id="PF00264"/>
    </source>
</evidence>
<dbReference type="RefSeq" id="XP_007409218.1">
    <property type="nucleotide sequence ID" value="XM_007409156.1"/>
</dbReference>
<keyword evidence="1" id="KW-0479">Metal-binding</keyword>
<organism evidence="6">
    <name type="scientific">Melampsora larici-populina (strain 98AG31 / pathotype 3-4-7)</name>
    <name type="common">Poplar leaf rust fungus</name>
    <dbReference type="NCBI Taxonomy" id="747676"/>
    <lineage>
        <taxon>Eukaryota</taxon>
        <taxon>Fungi</taxon>
        <taxon>Dikarya</taxon>
        <taxon>Basidiomycota</taxon>
        <taxon>Pucciniomycotina</taxon>
        <taxon>Pucciniomycetes</taxon>
        <taxon>Pucciniales</taxon>
        <taxon>Melampsoraceae</taxon>
        <taxon>Melampsora</taxon>
    </lineage>
</organism>
<dbReference type="InParanoid" id="F4RJH1"/>
<feature type="chain" id="PRO_5003320822" description="Tyrosinase copper-binding domain-containing protein" evidence="3">
    <location>
        <begin position="27"/>
        <end position="344"/>
    </location>
</feature>
<dbReference type="GO" id="GO:0016491">
    <property type="term" value="F:oxidoreductase activity"/>
    <property type="evidence" value="ECO:0007669"/>
    <property type="project" value="InterPro"/>
</dbReference>
<evidence type="ECO:0000313" key="6">
    <source>
        <dbReference type="Proteomes" id="UP000001072"/>
    </source>
</evidence>
<feature type="signal peptide" evidence="3">
    <location>
        <begin position="1"/>
        <end position="26"/>
    </location>
</feature>
<keyword evidence="6" id="KW-1185">Reference proteome</keyword>
<dbReference type="KEGG" id="mlr:MELLADRAFT_85700"/>
<reference evidence="6" key="1">
    <citation type="journal article" date="2011" name="Proc. Natl. Acad. Sci. U.S.A.">
        <title>Obligate biotrophy features unraveled by the genomic analysis of rust fungi.</title>
        <authorList>
            <person name="Duplessis S."/>
            <person name="Cuomo C.A."/>
            <person name="Lin Y.-C."/>
            <person name="Aerts A."/>
            <person name="Tisserant E."/>
            <person name="Veneault-Fourrey C."/>
            <person name="Joly D.L."/>
            <person name="Hacquard S."/>
            <person name="Amselem J."/>
            <person name="Cantarel B.L."/>
            <person name="Chiu R."/>
            <person name="Coutinho P.M."/>
            <person name="Feau N."/>
            <person name="Field M."/>
            <person name="Frey P."/>
            <person name="Gelhaye E."/>
            <person name="Goldberg J."/>
            <person name="Grabherr M.G."/>
            <person name="Kodira C.D."/>
            <person name="Kohler A."/>
            <person name="Kuees U."/>
            <person name="Lindquist E.A."/>
            <person name="Lucas S.M."/>
            <person name="Mago R."/>
            <person name="Mauceli E."/>
            <person name="Morin E."/>
            <person name="Murat C."/>
            <person name="Pangilinan J.L."/>
            <person name="Park R."/>
            <person name="Pearson M."/>
            <person name="Quesneville H."/>
            <person name="Rouhier N."/>
            <person name="Sakthikumar S."/>
            <person name="Salamov A.A."/>
            <person name="Schmutz J."/>
            <person name="Selles B."/>
            <person name="Shapiro H."/>
            <person name="Tanguay P."/>
            <person name="Tuskan G.A."/>
            <person name="Henrissat B."/>
            <person name="Van de Peer Y."/>
            <person name="Rouze P."/>
            <person name="Ellis J.G."/>
            <person name="Dodds P.N."/>
            <person name="Schein J.E."/>
            <person name="Zhong S."/>
            <person name="Hamelin R.C."/>
            <person name="Grigoriev I.V."/>
            <person name="Szabo L.J."/>
            <person name="Martin F."/>
        </authorList>
    </citation>
    <scope>NUCLEOTIDE SEQUENCE [LARGE SCALE GENOMIC DNA]</scope>
    <source>
        <strain evidence="6">98AG31 / pathotype 3-4-7</strain>
    </source>
</reference>
<protein>
    <recommendedName>
        <fullName evidence="4">Tyrosinase copper-binding domain-containing protein</fullName>
    </recommendedName>
</protein>
<dbReference type="OrthoDB" id="6132182at2759"/>
<dbReference type="SUPFAM" id="SSF48056">
    <property type="entry name" value="Di-copper centre-containing domain"/>
    <property type="match status" value="1"/>
</dbReference>
<gene>
    <name evidence="5" type="ORF">MELLADRAFT_85700</name>
</gene>
<dbReference type="InterPro" id="IPR008922">
    <property type="entry name" value="Di-copper_centre_dom_sf"/>
</dbReference>
<dbReference type="InterPro" id="IPR050316">
    <property type="entry name" value="Tyrosinase/Hemocyanin"/>
</dbReference>
<dbReference type="InterPro" id="IPR002227">
    <property type="entry name" value="Tyrosinase_Cu-bd"/>
</dbReference>
<feature type="domain" description="Tyrosinase copper-binding" evidence="4">
    <location>
        <begin position="70"/>
        <end position="288"/>
    </location>
</feature>
<evidence type="ECO:0000313" key="5">
    <source>
        <dbReference type="EMBL" id="EGG07311.1"/>
    </source>
</evidence>
<keyword evidence="2" id="KW-0186">Copper</keyword>
<dbReference type="VEuPathDB" id="FungiDB:MELLADRAFT_85700"/>